<dbReference type="SUPFAM" id="SSF53756">
    <property type="entry name" value="UDP-Glycosyltransferase/glycogen phosphorylase"/>
    <property type="match status" value="1"/>
</dbReference>
<keyword evidence="2" id="KW-1185">Reference proteome</keyword>
<protein>
    <recommendedName>
        <fullName evidence="3">Glycosyl transferase family 1 domain-containing protein</fullName>
    </recommendedName>
</protein>
<organism evidence="1 2">
    <name type="scientific">Polaribacter aquimarinus</name>
    <dbReference type="NCBI Taxonomy" id="2100726"/>
    <lineage>
        <taxon>Bacteria</taxon>
        <taxon>Pseudomonadati</taxon>
        <taxon>Bacteroidota</taxon>
        <taxon>Flavobacteriia</taxon>
        <taxon>Flavobacteriales</taxon>
        <taxon>Flavobacteriaceae</taxon>
    </lineage>
</organism>
<dbReference type="Proteomes" id="UP000245670">
    <property type="component" value="Unassembled WGS sequence"/>
</dbReference>
<comment type="caution">
    <text evidence="1">The sequence shown here is derived from an EMBL/GenBank/DDBJ whole genome shotgun (WGS) entry which is preliminary data.</text>
</comment>
<proteinExistence type="predicted"/>
<dbReference type="AlphaFoldDB" id="A0A2U2J7J1"/>
<dbReference type="EMBL" id="QFFG01000006">
    <property type="protein sequence ID" value="PWG04272.1"/>
    <property type="molecule type" value="Genomic_DNA"/>
</dbReference>
<gene>
    <name evidence="1" type="ORF">DIS07_12730</name>
</gene>
<evidence type="ECO:0000313" key="2">
    <source>
        <dbReference type="Proteomes" id="UP000245670"/>
    </source>
</evidence>
<evidence type="ECO:0000313" key="1">
    <source>
        <dbReference type="EMBL" id="PWG04272.1"/>
    </source>
</evidence>
<dbReference type="PANTHER" id="PTHR12526">
    <property type="entry name" value="GLYCOSYLTRANSFERASE"/>
    <property type="match status" value="1"/>
</dbReference>
<name>A0A2U2J7J1_9FLAO</name>
<sequence>MKVLHITYSSKGGAGIAAKRLHHALTENGISSAYISTNLTIDFNNKHIKDNFFDYHKLNIVNRIIRKIKFLFFLSRKQKIDNKIKSFSNENNFEIISSPYSKFKIEKHPLFLEADIINLHWVSGIIDYTSFFKKCKKPIVWTLHDMNPFMGIFHYENDALNNSKEIEDFNLKIKKIQKENINYIKRGAIVSPSQWLLETANKSGFFSNLKMKKITNSINLDVFCIKNKEDIRNEFSINNNEFVILFVAEDIRNFRKGFDLLINAINLIDSKTITIVTIGKDDIKVNDNIRVISLGRIYDEHKIAEIYNLSDVFVLPSREDNLPNVILECFATGTPLLGFKIGGIQEHILKDKTGLLVNNINPVSLSESILEIIDKKSTFDNTKIREYAKTNFSFQKQYTEYYSLYNELLD</sequence>
<dbReference type="PANTHER" id="PTHR12526:SF635">
    <property type="entry name" value="GLYCOSYL TRANSFERASE GROUP 1"/>
    <property type="match status" value="1"/>
</dbReference>
<reference evidence="1 2" key="1">
    <citation type="submission" date="2018-05" db="EMBL/GenBank/DDBJ databases">
        <title>Polaribacter aquimarinus sp. nov., isolated from sediment in a sediment of sea.</title>
        <authorList>
            <person name="Lu D."/>
        </authorList>
    </citation>
    <scope>NUCLEOTIDE SEQUENCE [LARGE SCALE GENOMIC DNA]</scope>
    <source>
        <strain evidence="1 2">ZY113</strain>
    </source>
</reference>
<dbReference type="GO" id="GO:0016757">
    <property type="term" value="F:glycosyltransferase activity"/>
    <property type="evidence" value="ECO:0007669"/>
    <property type="project" value="TreeGrafter"/>
</dbReference>
<evidence type="ECO:0008006" key="3">
    <source>
        <dbReference type="Google" id="ProtNLM"/>
    </source>
</evidence>
<dbReference type="OrthoDB" id="1411429at2"/>
<accession>A0A2U2J7J1</accession>
<dbReference type="RefSeq" id="WP_109405642.1">
    <property type="nucleotide sequence ID" value="NZ_QFFG01000006.1"/>
</dbReference>
<dbReference type="Gene3D" id="3.40.50.2000">
    <property type="entry name" value="Glycogen Phosphorylase B"/>
    <property type="match status" value="2"/>
</dbReference>
<dbReference type="Pfam" id="PF13692">
    <property type="entry name" value="Glyco_trans_1_4"/>
    <property type="match status" value="1"/>
</dbReference>